<keyword evidence="3" id="KW-1185">Reference proteome</keyword>
<feature type="transmembrane region" description="Helical" evidence="1">
    <location>
        <begin position="55"/>
        <end position="73"/>
    </location>
</feature>
<keyword evidence="1" id="KW-0472">Membrane</keyword>
<sequence>MSPLRLNIMEQGRATEWLCSLVLLFFSVCLALPGNTLTSSSGFRAFLSMGLDEASIATPMALIAALRLSALHINGNWHRSPYLRMAGAMFGSAIFSTLAMAFFWPTLAYGAALSSGVFTYLLLALFDGLSAYRSGADARMVQCVFKEHR</sequence>
<accession>A0AAX3AEG7</accession>
<evidence type="ECO:0000256" key="1">
    <source>
        <dbReference type="SAM" id="Phobius"/>
    </source>
</evidence>
<evidence type="ECO:0000313" key="3">
    <source>
        <dbReference type="Proteomes" id="UP000830781"/>
    </source>
</evidence>
<gene>
    <name evidence="2" type="ORF">DSM110277_02014</name>
</gene>
<protein>
    <submittedName>
        <fullName evidence="2">Uncharacterized protein</fullName>
    </submittedName>
</protein>
<organism evidence="2 3">
    <name type="scientific">Sulfitobacter pontiacus</name>
    <dbReference type="NCBI Taxonomy" id="60137"/>
    <lineage>
        <taxon>Bacteria</taxon>
        <taxon>Pseudomonadati</taxon>
        <taxon>Pseudomonadota</taxon>
        <taxon>Alphaproteobacteria</taxon>
        <taxon>Rhodobacterales</taxon>
        <taxon>Roseobacteraceae</taxon>
        <taxon>Sulfitobacter</taxon>
    </lineage>
</organism>
<dbReference type="Proteomes" id="UP000830781">
    <property type="component" value="Chromosome"/>
</dbReference>
<feature type="transmembrane region" description="Helical" evidence="1">
    <location>
        <begin position="110"/>
        <end position="132"/>
    </location>
</feature>
<feature type="transmembrane region" description="Helical" evidence="1">
    <location>
        <begin position="85"/>
        <end position="104"/>
    </location>
</feature>
<keyword evidence="1" id="KW-0812">Transmembrane</keyword>
<dbReference type="RefSeq" id="WP_243250226.1">
    <property type="nucleotide sequence ID" value="NZ_CP084959.1"/>
</dbReference>
<reference evidence="3" key="1">
    <citation type="journal article" date="2022" name="Microorganisms">
        <title>Beyond the ABCs#Discovery of Three New Plasmid Types in Rhodobacterales (RepQ, RepY, RepW).</title>
        <authorList>
            <person name="Freese H.M."/>
            <person name="Ringel V."/>
            <person name="Overmann J."/>
            <person name="Petersen J."/>
        </authorList>
    </citation>
    <scope>NUCLEOTIDE SEQUENCE [LARGE SCALE GENOMIC DNA]</scope>
    <source>
        <strain evidence="3">DSM 110277</strain>
    </source>
</reference>
<evidence type="ECO:0000313" key="2">
    <source>
        <dbReference type="EMBL" id="UOA23585.1"/>
    </source>
</evidence>
<dbReference type="AlphaFoldDB" id="A0AAX3AEG7"/>
<name>A0AAX3AEG7_9RHOB</name>
<keyword evidence="1" id="KW-1133">Transmembrane helix</keyword>
<proteinExistence type="predicted"/>
<dbReference type="EMBL" id="CP084959">
    <property type="protein sequence ID" value="UOA23585.1"/>
    <property type="molecule type" value="Genomic_DNA"/>
</dbReference>